<dbReference type="RefSeq" id="WP_184748651.1">
    <property type="nucleotide sequence ID" value="NZ_JACHGJ010000012.1"/>
</dbReference>
<sequence>MTKLTRKVPPNEEGLRKTDKWLEGKMAKLNEEQKSSVLMAGNELLENAVKFHMEKKLSANVLLQVNFSETVEIRVTNQFENHEEIAGLLRNIDEINSGGDPRLQYMYRLKDIMEHRVPGESRLGLLRIAGEGNFDIQYEIMGNKLTVRASKYINRKRENTMESLITEEFAVNVKDNDPVIIHWTGRSRDLNPSALLDRYLEELITNLLDKDVVVDFTEMDSLNSSTIPPILSFLTSLEKKRIRTTVRYAGDVYWQKASFKPLSVLTRDFQFVTIQPV</sequence>
<dbReference type="AlphaFoldDB" id="A0A841RJE2"/>
<comment type="caution">
    <text evidence="1">The sequence shown here is derived from an EMBL/GenBank/DDBJ whole genome shotgun (WGS) entry which is preliminary data.</text>
</comment>
<evidence type="ECO:0000313" key="1">
    <source>
        <dbReference type="EMBL" id="MBB6482412.1"/>
    </source>
</evidence>
<keyword evidence="2" id="KW-1185">Reference proteome</keyword>
<gene>
    <name evidence="1" type="ORF">HNR50_004111</name>
</gene>
<proteinExistence type="predicted"/>
<dbReference type="EMBL" id="JACHGJ010000012">
    <property type="protein sequence ID" value="MBB6482412.1"/>
    <property type="molecule type" value="Genomic_DNA"/>
</dbReference>
<protein>
    <submittedName>
        <fullName evidence="1">Uncharacterized protein</fullName>
    </submittedName>
</protein>
<dbReference type="Proteomes" id="UP000587760">
    <property type="component" value="Unassembled WGS sequence"/>
</dbReference>
<organism evidence="1 2">
    <name type="scientific">Spirochaeta isovalerica</name>
    <dbReference type="NCBI Taxonomy" id="150"/>
    <lineage>
        <taxon>Bacteria</taxon>
        <taxon>Pseudomonadati</taxon>
        <taxon>Spirochaetota</taxon>
        <taxon>Spirochaetia</taxon>
        <taxon>Spirochaetales</taxon>
        <taxon>Spirochaetaceae</taxon>
        <taxon>Spirochaeta</taxon>
    </lineage>
</organism>
<evidence type="ECO:0000313" key="2">
    <source>
        <dbReference type="Proteomes" id="UP000587760"/>
    </source>
</evidence>
<accession>A0A841RJE2</accession>
<name>A0A841RJE2_9SPIO</name>
<reference evidence="1 2" key="1">
    <citation type="submission" date="2020-08" db="EMBL/GenBank/DDBJ databases">
        <title>Genomic Encyclopedia of Type Strains, Phase IV (KMG-IV): sequencing the most valuable type-strain genomes for metagenomic binning, comparative biology and taxonomic classification.</title>
        <authorList>
            <person name="Goeker M."/>
        </authorList>
    </citation>
    <scope>NUCLEOTIDE SEQUENCE [LARGE SCALE GENOMIC DNA]</scope>
    <source>
        <strain evidence="1 2">DSM 2461</strain>
    </source>
</reference>